<organism evidence="5 6">
    <name type="scientific">Gnathostoma spinigerum</name>
    <dbReference type="NCBI Taxonomy" id="75299"/>
    <lineage>
        <taxon>Eukaryota</taxon>
        <taxon>Metazoa</taxon>
        <taxon>Ecdysozoa</taxon>
        <taxon>Nematoda</taxon>
        <taxon>Chromadorea</taxon>
        <taxon>Rhabditida</taxon>
        <taxon>Spirurina</taxon>
        <taxon>Gnathostomatomorpha</taxon>
        <taxon>Gnathostomatoidea</taxon>
        <taxon>Gnathostomatidae</taxon>
        <taxon>Gnathostoma</taxon>
    </lineage>
</organism>
<evidence type="ECO:0000259" key="2">
    <source>
        <dbReference type="Pfam" id="PF02225"/>
    </source>
</evidence>
<comment type="caution">
    <text evidence="5">The sequence shown here is derived from an EMBL/GenBank/DDBJ whole genome shotgun (WGS) entry which is preliminary data.</text>
</comment>
<dbReference type="CDD" id="cd02121">
    <property type="entry name" value="PA_GCPII_like"/>
    <property type="match status" value="1"/>
</dbReference>
<name>A0ABD6ED72_9BILA</name>
<comment type="similarity">
    <text evidence="1">Belongs to the peptidase M28 family. M28B subfamily.</text>
</comment>
<dbReference type="FunFam" id="3.50.30.30:FF:000033">
    <property type="entry name" value="Glutamate carboxypeptidase 2 homolog"/>
    <property type="match status" value="1"/>
</dbReference>
<keyword evidence="6" id="KW-1185">Reference proteome</keyword>
<dbReference type="AlphaFoldDB" id="A0ABD6ED72"/>
<dbReference type="SUPFAM" id="SSF52025">
    <property type="entry name" value="PA domain"/>
    <property type="match status" value="1"/>
</dbReference>
<dbReference type="FunFam" id="3.40.630.10:FF:000101">
    <property type="entry name" value="N-acetylated alpha-linked acidic dipeptidase like 1"/>
    <property type="match status" value="1"/>
</dbReference>
<evidence type="ECO:0000313" key="5">
    <source>
        <dbReference type="EMBL" id="MFH4977960.1"/>
    </source>
</evidence>
<dbReference type="PANTHER" id="PTHR10404:SF77">
    <property type="entry name" value="GLUTAMATE CARBOXYPEPTIDASE 2 HOMOLOG"/>
    <property type="match status" value="1"/>
</dbReference>
<dbReference type="Gene3D" id="1.20.930.40">
    <property type="entry name" value="Transferrin receptor-like, dimerisation domain"/>
    <property type="match status" value="1"/>
</dbReference>
<evidence type="ECO:0000259" key="3">
    <source>
        <dbReference type="Pfam" id="PF04253"/>
    </source>
</evidence>
<dbReference type="Pfam" id="PF04389">
    <property type="entry name" value="Peptidase_M28"/>
    <property type="match status" value="1"/>
</dbReference>
<dbReference type="Gene3D" id="3.50.30.30">
    <property type="match status" value="1"/>
</dbReference>
<dbReference type="Pfam" id="PF02225">
    <property type="entry name" value="PA"/>
    <property type="match status" value="1"/>
</dbReference>
<feature type="domain" description="Transferrin receptor-like dimerisation" evidence="3">
    <location>
        <begin position="624"/>
        <end position="750"/>
    </location>
</feature>
<gene>
    <name evidence="5" type="ORF">AB6A40_004669</name>
</gene>
<dbReference type="InterPro" id="IPR046450">
    <property type="entry name" value="PA_dom_sf"/>
</dbReference>
<dbReference type="SUPFAM" id="SSF47672">
    <property type="entry name" value="Transferrin receptor-like dimerisation domain"/>
    <property type="match status" value="1"/>
</dbReference>
<evidence type="ECO:0000256" key="1">
    <source>
        <dbReference type="ARBA" id="ARBA00005634"/>
    </source>
</evidence>
<dbReference type="InterPro" id="IPR039373">
    <property type="entry name" value="Peptidase_M28B"/>
</dbReference>
<feature type="domain" description="Peptidase M28" evidence="4">
    <location>
        <begin position="345"/>
        <end position="547"/>
    </location>
</feature>
<accession>A0ABD6ED72</accession>
<dbReference type="PANTHER" id="PTHR10404">
    <property type="entry name" value="N-ACETYLATED-ALPHA-LINKED ACIDIC DIPEPTIDASE"/>
    <property type="match status" value="1"/>
</dbReference>
<protein>
    <submittedName>
        <fullName evidence="5">Uncharacterized protein</fullName>
    </submittedName>
</protein>
<reference evidence="5 6" key="1">
    <citation type="submission" date="2024-08" db="EMBL/GenBank/DDBJ databases">
        <title>Gnathostoma spinigerum genome.</title>
        <authorList>
            <person name="Gonzalez-Bertolin B."/>
            <person name="Monzon S."/>
            <person name="Zaballos A."/>
            <person name="Jimenez P."/>
            <person name="Dekumyoy P."/>
            <person name="Varona S."/>
            <person name="Cuesta I."/>
            <person name="Sumanam S."/>
            <person name="Adisakwattana P."/>
            <person name="Gasser R.B."/>
            <person name="Hernandez-Gonzalez A."/>
            <person name="Young N.D."/>
            <person name="Perteguer M.J."/>
        </authorList>
    </citation>
    <scope>NUCLEOTIDE SEQUENCE [LARGE SCALE GENOMIC DNA]</scope>
    <source>
        <strain evidence="5">AL3</strain>
        <tissue evidence="5">Liver</tissue>
    </source>
</reference>
<dbReference type="SUPFAM" id="SSF53187">
    <property type="entry name" value="Zn-dependent exopeptidases"/>
    <property type="match status" value="1"/>
</dbReference>
<dbReference type="InterPro" id="IPR007484">
    <property type="entry name" value="Peptidase_M28"/>
</dbReference>
<sequence>MVRATSLLGVGLICTLLVGLLGLYHKTHPAVPLTPEYQEEYQQDIAKHIRSNIISDNIKKNLRYFTKEPHVAGTAANERVAMRIADVWKSSGLQDVHFVEYDVLLSYPDYEQPNTMQIVDSAGKSVYTSKGVSPIIIPDEQSDPGAGIQWVAYSGDGVAEGDVVYCHYGRREDFELLRQRQINLKGKIALLRYGRGFRGEKVWMAEELGAIGAVLFSDPDEVARDGTSNDHVYPNTEWMPNSGVQRGSIMHGKGDPLTPLYPSKKDLYRMKTVEEVKKDRTIPSIPVLPLSYSDAYHLISRLIGPAEPSWQGGFNISYHLGPGLVGGHKVRITVHSSLERRRIRNLIGYIYGTEDKDRYVIVGNHYDAWVYGAIDPNSGTAIMAEMARAIAQTIKETSWRPSRTIMFCNWDGEEHGVIGSTEFTEEFAAILNKRAVVYFNIDNIHSNQSLSVNTVPTLYQVITDTSKEVPNPMESERQKGRLTVYDTWIKTFPNEISFRPDAPRLRVPGAGSDHTSFLNYLGIPVADISYKNATTYDTYPLYHTLYETPFVSEHIFDNNDFAVHRAVGQYWASLIVKFTDSPILPMNVTDFANALVTIYVPDLKTAIETLRFWHEIISDARQQLSYLLRNCREFLHRAHEFNKLIERSVFRFLVNQLEPQQASLINDRIMLVDRCFINPRGLPSDPSQRHVLYSINHDDSYSANVMYPVYEKINRFKEAHSDAERKVFARQIAEQISIVQYSVQCATKAIAETI</sequence>
<feature type="domain" description="PA" evidence="2">
    <location>
        <begin position="160"/>
        <end position="248"/>
    </location>
</feature>
<evidence type="ECO:0000259" key="4">
    <source>
        <dbReference type="Pfam" id="PF04389"/>
    </source>
</evidence>
<dbReference type="Pfam" id="PF04253">
    <property type="entry name" value="TFR_dimer"/>
    <property type="match status" value="1"/>
</dbReference>
<proteinExistence type="inferred from homology"/>
<dbReference type="Proteomes" id="UP001608902">
    <property type="component" value="Unassembled WGS sequence"/>
</dbReference>
<dbReference type="InterPro" id="IPR007365">
    <property type="entry name" value="TFR-like_dimer_dom"/>
</dbReference>
<evidence type="ECO:0000313" key="6">
    <source>
        <dbReference type="Proteomes" id="UP001608902"/>
    </source>
</evidence>
<dbReference type="InterPro" id="IPR003137">
    <property type="entry name" value="PA_domain"/>
</dbReference>
<dbReference type="Gene3D" id="3.40.630.10">
    <property type="entry name" value="Zn peptidases"/>
    <property type="match status" value="1"/>
</dbReference>
<dbReference type="EMBL" id="JBGFUD010002753">
    <property type="protein sequence ID" value="MFH4977960.1"/>
    <property type="molecule type" value="Genomic_DNA"/>
</dbReference>
<dbReference type="InterPro" id="IPR036757">
    <property type="entry name" value="TFR-like_dimer_dom_sf"/>
</dbReference>